<keyword evidence="1" id="KW-1133">Transmembrane helix</keyword>
<keyword evidence="3" id="KW-1185">Reference proteome</keyword>
<protein>
    <recommendedName>
        <fullName evidence="4">Histidine kinase N-terminal 7TM region domain-containing protein</fullName>
    </recommendedName>
</protein>
<evidence type="ECO:0008006" key="4">
    <source>
        <dbReference type="Google" id="ProtNLM"/>
    </source>
</evidence>
<dbReference type="KEGG" id="est:DN752_12020"/>
<feature type="transmembrane region" description="Helical" evidence="1">
    <location>
        <begin position="198"/>
        <end position="217"/>
    </location>
</feature>
<evidence type="ECO:0000313" key="3">
    <source>
        <dbReference type="Proteomes" id="UP000248688"/>
    </source>
</evidence>
<gene>
    <name evidence="2" type="ORF">DN752_12020</name>
</gene>
<proteinExistence type="predicted"/>
<keyword evidence="1" id="KW-0812">Transmembrane</keyword>
<feature type="transmembrane region" description="Helical" evidence="1">
    <location>
        <begin position="92"/>
        <end position="112"/>
    </location>
</feature>
<feature type="transmembrane region" description="Helical" evidence="1">
    <location>
        <begin position="59"/>
        <end position="80"/>
    </location>
</feature>
<reference evidence="2 3" key="1">
    <citation type="submission" date="2018-06" db="EMBL/GenBank/DDBJ databases">
        <title>Echinicola strongylocentroti sp. nov., isolated from a sea urchin Strongylocentrotus intermedius.</title>
        <authorList>
            <person name="Bae S.S."/>
        </authorList>
    </citation>
    <scope>NUCLEOTIDE SEQUENCE [LARGE SCALE GENOMIC DNA]</scope>
    <source>
        <strain evidence="2 3">MEBiC08714</strain>
    </source>
</reference>
<organism evidence="2 3">
    <name type="scientific">Echinicola strongylocentroti</name>
    <dbReference type="NCBI Taxonomy" id="1795355"/>
    <lineage>
        <taxon>Bacteria</taxon>
        <taxon>Pseudomonadati</taxon>
        <taxon>Bacteroidota</taxon>
        <taxon>Cytophagia</taxon>
        <taxon>Cytophagales</taxon>
        <taxon>Cyclobacteriaceae</taxon>
        <taxon>Echinicola</taxon>
    </lineage>
</organism>
<feature type="transmembrane region" description="Helical" evidence="1">
    <location>
        <begin position="35"/>
        <end position="53"/>
    </location>
</feature>
<dbReference type="OrthoDB" id="836617at2"/>
<accession>A0A2Z4II48</accession>
<evidence type="ECO:0000313" key="2">
    <source>
        <dbReference type="EMBL" id="AWW30792.1"/>
    </source>
</evidence>
<dbReference type="Proteomes" id="UP000248688">
    <property type="component" value="Chromosome"/>
</dbReference>
<dbReference type="AlphaFoldDB" id="A0A2Z4II48"/>
<feature type="transmembrane region" description="Helical" evidence="1">
    <location>
        <begin position="6"/>
        <end position="23"/>
    </location>
</feature>
<dbReference type="EMBL" id="CP030041">
    <property type="protein sequence ID" value="AWW30792.1"/>
    <property type="molecule type" value="Genomic_DNA"/>
</dbReference>
<feature type="transmembrane region" description="Helical" evidence="1">
    <location>
        <begin position="158"/>
        <end position="178"/>
    </location>
</feature>
<feature type="transmembrane region" description="Helical" evidence="1">
    <location>
        <begin position="118"/>
        <end position="138"/>
    </location>
</feature>
<evidence type="ECO:0000256" key="1">
    <source>
        <dbReference type="SAM" id="Phobius"/>
    </source>
</evidence>
<keyword evidence="1" id="KW-0472">Membrane</keyword>
<sequence length="220" mass="25807">MGFSVYLISILLGLITCAGVFFFRDLQVKSTSYKLLFVLLLTVLVFEYVANYLVESHHLTNLVVYNVFFVYVETIFIVLYFYRLMTQKGKRLIKIGLIGFLVIGGVNSLYFQSITEKFQNISFGVAVLLILSCCIWFFFDIFRLKRYQDINILSVPEFWITTSILFFYSSGFVYFMPIRYFDTMEMQLLELLGNINRFLAGLMYLIFGFAFYAPLIFKNE</sequence>
<name>A0A2Z4II48_9BACT</name>